<evidence type="ECO:0000313" key="4">
    <source>
        <dbReference type="Proteomes" id="UP000276615"/>
    </source>
</evidence>
<dbReference type="InterPro" id="IPR022385">
    <property type="entry name" value="Rhs_assc_core"/>
</dbReference>
<dbReference type="InterPro" id="IPR056823">
    <property type="entry name" value="TEN-like_YD-shell"/>
</dbReference>
<name>A0A3M4SCW5_9PSED</name>
<organism evidence="3 4">
    <name type="scientific">Pseudomonas syringae pv. primulae</name>
    <dbReference type="NCBI Taxonomy" id="251707"/>
    <lineage>
        <taxon>Bacteria</taxon>
        <taxon>Pseudomonadati</taxon>
        <taxon>Pseudomonadota</taxon>
        <taxon>Gammaproteobacteria</taxon>
        <taxon>Pseudomonadales</taxon>
        <taxon>Pseudomonadaceae</taxon>
        <taxon>Pseudomonas</taxon>
    </lineage>
</organism>
<dbReference type="AlphaFoldDB" id="A0A3M4SCW5"/>
<dbReference type="Proteomes" id="UP000276615">
    <property type="component" value="Unassembled WGS sequence"/>
</dbReference>
<sequence length="385" mass="42024">MERLVMASSNQAVLCRYSYDPLDRLASSSPVGQADLQRFYQQNRLATEIQGALRRTVFQHEDLLLAQQRRVDGVLETTLLATDQQRSVLQLVDKAGTEPIAYSPYGHHPAESGLTSLLGFNGERRDPVTGHYLLGNGYRAYNPVLMRFNSPDSLSPFGEGGLNAYGYVGGDPVGFGDETGHVPVFKPFFMRSSPYHRRDILSDYIITVTSSRNRALVGSQAGGARDGIYSSTTSLGSSSGAASEQAINPSATKPIASTSKAASSSFSTTTARLVATMEKKAAPVPFYTQNEALKVLYNDYRVASKAASSAYGSGFPSPEYHRLAGEAYLKEGVYLRSKLAHIELLGIDGIHKATYSNLKSKIKRLWVYQDPDIFPNLSKVGDIRK</sequence>
<keyword evidence="1" id="KW-0677">Repeat</keyword>
<gene>
    <name evidence="3" type="ORF">ALP92_02280</name>
</gene>
<dbReference type="InterPro" id="IPR050708">
    <property type="entry name" value="T6SS_VgrG/RHS"/>
</dbReference>
<dbReference type="PANTHER" id="PTHR32305:SF15">
    <property type="entry name" value="PROTEIN RHSA-RELATED"/>
    <property type="match status" value="1"/>
</dbReference>
<reference evidence="3 4" key="1">
    <citation type="submission" date="2018-08" db="EMBL/GenBank/DDBJ databases">
        <title>Recombination of ecologically and evolutionarily significant loci maintains genetic cohesion in the Pseudomonas syringae species complex.</title>
        <authorList>
            <person name="Dillon M."/>
            <person name="Thakur S."/>
            <person name="Almeida R.N.D."/>
            <person name="Weir B.S."/>
            <person name="Guttman D.S."/>
        </authorList>
    </citation>
    <scope>NUCLEOTIDE SEQUENCE [LARGE SCALE GENOMIC DNA]</scope>
    <source>
        <strain evidence="3 4">ICMP 8670</strain>
    </source>
</reference>
<dbReference type="PANTHER" id="PTHR32305">
    <property type="match status" value="1"/>
</dbReference>
<proteinExistence type="predicted"/>
<dbReference type="EMBL" id="RBRQ01000089">
    <property type="protein sequence ID" value="RMR12748.1"/>
    <property type="molecule type" value="Genomic_DNA"/>
</dbReference>
<accession>A0A3M4SCW5</accession>
<evidence type="ECO:0000256" key="1">
    <source>
        <dbReference type="ARBA" id="ARBA00022737"/>
    </source>
</evidence>
<protein>
    <recommendedName>
        <fullName evidence="2">Teneurin-like YD-shell domain-containing protein</fullName>
    </recommendedName>
</protein>
<dbReference type="Gene3D" id="2.180.10.10">
    <property type="entry name" value="RHS repeat-associated core"/>
    <property type="match status" value="1"/>
</dbReference>
<comment type="caution">
    <text evidence="3">The sequence shown here is derived from an EMBL/GenBank/DDBJ whole genome shotgun (WGS) entry which is preliminary data.</text>
</comment>
<evidence type="ECO:0000259" key="2">
    <source>
        <dbReference type="Pfam" id="PF25023"/>
    </source>
</evidence>
<feature type="domain" description="Teneurin-like YD-shell" evidence="2">
    <location>
        <begin position="4"/>
        <end position="152"/>
    </location>
</feature>
<dbReference type="NCBIfam" id="TIGR03696">
    <property type="entry name" value="Rhs_assc_core"/>
    <property type="match status" value="1"/>
</dbReference>
<dbReference type="SUPFAM" id="SSF56399">
    <property type="entry name" value="ADP-ribosylation"/>
    <property type="match status" value="1"/>
</dbReference>
<dbReference type="Pfam" id="PF25023">
    <property type="entry name" value="TEN_YD-shell"/>
    <property type="match status" value="1"/>
</dbReference>
<evidence type="ECO:0000313" key="3">
    <source>
        <dbReference type="EMBL" id="RMR12748.1"/>
    </source>
</evidence>